<gene>
    <name evidence="2" type="ORF">OSB04_021362</name>
</gene>
<accession>A0AA38SU20</accession>
<keyword evidence="3" id="KW-1185">Reference proteome</keyword>
<dbReference type="Proteomes" id="UP001172457">
    <property type="component" value="Chromosome 5"/>
</dbReference>
<comment type="caution">
    <text evidence="2">The sequence shown here is derived from an EMBL/GenBank/DDBJ whole genome shotgun (WGS) entry which is preliminary data.</text>
</comment>
<sequence>MASIFFRLQNLFFCQYHSDYVGSDDICPLTNQLFDSTGRYMDNNCMPMFNLSPSSPIPSNRLKKKEVGLMADSNKVSNLNSIDLSSPDIPTSVSLLKQRYPRPHWAHTNPRQFWAKARLLKHAARGRNPRTSRMRPPGFELGFTTM</sequence>
<organism evidence="2 3">
    <name type="scientific">Centaurea solstitialis</name>
    <name type="common">yellow star-thistle</name>
    <dbReference type="NCBI Taxonomy" id="347529"/>
    <lineage>
        <taxon>Eukaryota</taxon>
        <taxon>Viridiplantae</taxon>
        <taxon>Streptophyta</taxon>
        <taxon>Embryophyta</taxon>
        <taxon>Tracheophyta</taxon>
        <taxon>Spermatophyta</taxon>
        <taxon>Magnoliopsida</taxon>
        <taxon>eudicotyledons</taxon>
        <taxon>Gunneridae</taxon>
        <taxon>Pentapetalae</taxon>
        <taxon>asterids</taxon>
        <taxon>campanulids</taxon>
        <taxon>Asterales</taxon>
        <taxon>Asteraceae</taxon>
        <taxon>Carduoideae</taxon>
        <taxon>Cardueae</taxon>
        <taxon>Centaureinae</taxon>
        <taxon>Centaurea</taxon>
    </lineage>
</organism>
<name>A0AA38SU20_9ASTR</name>
<protein>
    <submittedName>
        <fullName evidence="2">Uncharacterized protein</fullName>
    </submittedName>
</protein>
<evidence type="ECO:0000256" key="1">
    <source>
        <dbReference type="SAM" id="MobiDB-lite"/>
    </source>
</evidence>
<evidence type="ECO:0000313" key="3">
    <source>
        <dbReference type="Proteomes" id="UP001172457"/>
    </source>
</evidence>
<proteinExistence type="predicted"/>
<dbReference type="EMBL" id="JARYMX010000005">
    <property type="protein sequence ID" value="KAJ9548819.1"/>
    <property type="molecule type" value="Genomic_DNA"/>
</dbReference>
<dbReference type="AlphaFoldDB" id="A0AA38SU20"/>
<reference evidence="2" key="1">
    <citation type="submission" date="2023-03" db="EMBL/GenBank/DDBJ databases">
        <title>Chromosome-scale reference genome and RAD-based genetic map of yellow starthistle (Centaurea solstitialis) reveal putative structural variation and QTLs associated with invader traits.</title>
        <authorList>
            <person name="Reatini B."/>
            <person name="Cang F.A."/>
            <person name="Jiang Q."/>
            <person name="Mckibben M.T.W."/>
            <person name="Barker M.S."/>
            <person name="Rieseberg L.H."/>
            <person name="Dlugosch K.M."/>
        </authorList>
    </citation>
    <scope>NUCLEOTIDE SEQUENCE</scope>
    <source>
        <strain evidence="2">CAN-66</strain>
        <tissue evidence="2">Leaf</tissue>
    </source>
</reference>
<feature type="region of interest" description="Disordered" evidence="1">
    <location>
        <begin position="125"/>
        <end position="146"/>
    </location>
</feature>
<evidence type="ECO:0000313" key="2">
    <source>
        <dbReference type="EMBL" id="KAJ9548819.1"/>
    </source>
</evidence>